<dbReference type="EC" id="5.1.2.7" evidence="1"/>
<keyword evidence="1" id="KW-0413">Isomerase</keyword>
<dbReference type="RefSeq" id="WP_094397005.1">
    <property type="nucleotide sequence ID" value="NZ_CP016893.1"/>
</dbReference>
<reference evidence="2 3" key="1">
    <citation type="submission" date="2016-08" db="EMBL/GenBank/DDBJ databases">
        <title>A novel genetic cassette of butanologenic Thermoanaerobacterium thermosaccharolyticum that directly convert cellulose to butanol.</title>
        <authorList>
            <person name="Li T."/>
            <person name="He J."/>
        </authorList>
    </citation>
    <scope>NUCLEOTIDE SEQUENCE [LARGE SCALE GENOMIC DNA]</scope>
    <source>
        <strain evidence="2 3">TG57</strain>
    </source>
</reference>
<comment type="catalytic activity">
    <reaction evidence="1">
        <text>keto-D-tagaturonate = keto-D-fructuronate</text>
        <dbReference type="Rhea" id="RHEA:51656"/>
        <dbReference type="ChEBI" id="CHEBI:17886"/>
        <dbReference type="ChEBI" id="CHEBI:59881"/>
        <dbReference type="EC" id="5.1.2.7"/>
    </reaction>
</comment>
<dbReference type="AlphaFoldDB" id="A0A223HX48"/>
<dbReference type="GO" id="GO:0016856">
    <property type="term" value="F:racemase and epimerase activity, acting on hydroxy acids and derivatives"/>
    <property type="evidence" value="ECO:0007669"/>
    <property type="project" value="UniProtKB-UniRule"/>
</dbReference>
<proteinExistence type="inferred from homology"/>
<protein>
    <recommendedName>
        <fullName evidence="1">Tagaturonate/fructuronate epimerase</fullName>
        <shortName evidence="1">D-TagA/D-FruA epimerase</shortName>
        <ecNumber evidence="1">5.1.2.7</ecNumber>
    </recommendedName>
</protein>
<feature type="binding site" evidence="1">
    <location>
        <position position="346"/>
    </location>
    <ligand>
        <name>a divalent metal cation</name>
        <dbReference type="ChEBI" id="CHEBI:60240"/>
    </ligand>
</feature>
<comment type="similarity">
    <text evidence="1">Belongs to the UxaE family.</text>
</comment>
<evidence type="ECO:0000313" key="3">
    <source>
        <dbReference type="Proteomes" id="UP000214975"/>
    </source>
</evidence>
<feature type="active site" description="Proton donor" evidence="1">
    <location>
        <position position="271"/>
    </location>
</feature>
<evidence type="ECO:0000313" key="2">
    <source>
        <dbReference type="EMBL" id="AST57051.1"/>
    </source>
</evidence>
<comment type="cofactor">
    <cofactor evidence="1">
        <name>a divalent metal cation</name>
        <dbReference type="ChEBI" id="CHEBI:60240"/>
    </cofactor>
</comment>
<comment type="function">
    <text evidence="1">Catalyzes the epimerization of D-tagaturonate (D-TagA) to D-fructuronate (D-FruA).</text>
</comment>
<sequence length="483" mass="55691">MIGNVLSTLEENGFKVYPDSLRKLGENIYIFVVKRQNEKMVGILSSSDVKLNGAYFSEDKNVSDKLRLNIYPFTFENYVTLNGKFHIGPTVCRGNSSFGTGDRLGLVTAAQLTALKKYDVFPILAQQSPRELIKTNRDFKDVLLKVVLGVLETGYIGHFGADADHIKDEYYLLEGINAGYTMYTLDLSEQLIDISSLNPSEMRNKAQELSQVSKDIIKDFSGKKLDIISDSGYVVSEEELYKSAVAYENAMKFVDKVNNILKEKLSDFDMEISIDEGGKVTTLEDHLYVAEYLHRNGIDFFSIAPKFPGEFEKAVDYIGDLDEFLLELKKHYQLSRMIGGYKISLHSGSDKFSIYRIFSDITEKNFHIKTSGTSWLQAINLIYNYDKEFYRELYKIALENLEESKKSYKVLIKREDFCKEPELNNPKFILKPEIKQLFHISFGVLLNLKRKEIVDFLNKYEEEHYKMVSKNIDNHLKEIFYKN</sequence>
<feature type="binding site" evidence="1">
    <location>
        <position position="165"/>
    </location>
    <ligand>
        <name>a divalent metal cation</name>
        <dbReference type="ChEBI" id="CHEBI:60240"/>
    </ligand>
</feature>
<dbReference type="EMBL" id="CP016893">
    <property type="protein sequence ID" value="AST57051.1"/>
    <property type="molecule type" value="Genomic_DNA"/>
</dbReference>
<evidence type="ECO:0000256" key="1">
    <source>
        <dbReference type="HAMAP-Rule" id="MF_02243"/>
    </source>
</evidence>
<accession>A0A223HX48</accession>
<organism evidence="2 3">
    <name type="scientific">Thermoanaerobacterium thermosaccharolyticum</name>
    <name type="common">Clostridium thermosaccharolyticum</name>
    <dbReference type="NCBI Taxonomy" id="1517"/>
    <lineage>
        <taxon>Bacteria</taxon>
        <taxon>Bacillati</taxon>
        <taxon>Bacillota</taxon>
        <taxon>Clostridia</taxon>
        <taxon>Thermoanaerobacterales</taxon>
        <taxon>Thermoanaerobacteraceae</taxon>
        <taxon>Thermoanaerobacterium</taxon>
    </lineage>
</organism>
<name>A0A223HX48_THETR</name>
<feature type="active site" description="Proton acceptor" evidence="1">
    <location>
        <position position="164"/>
    </location>
</feature>
<gene>
    <name evidence="1" type="primary">uxaE</name>
    <name evidence="2" type="ORF">Thert_00925</name>
</gene>
<dbReference type="Pfam" id="PF16257">
    <property type="entry name" value="UxaE"/>
    <property type="match status" value="1"/>
</dbReference>
<dbReference type="Proteomes" id="UP000214975">
    <property type="component" value="Chromosome"/>
</dbReference>
<keyword evidence="1" id="KW-0479">Metal-binding</keyword>
<dbReference type="InterPro" id="IPR032586">
    <property type="entry name" value="UxaE"/>
</dbReference>
<dbReference type="HAMAP" id="MF_02243">
    <property type="entry name" value="UxaE"/>
    <property type="match status" value="1"/>
</dbReference>
<feature type="binding site" evidence="1">
    <location>
        <position position="313"/>
    </location>
    <ligand>
        <name>a divalent metal cation</name>
        <dbReference type="ChEBI" id="CHEBI:60240"/>
    </ligand>
</feature>
<dbReference type="GO" id="GO:0046872">
    <property type="term" value="F:metal ion binding"/>
    <property type="evidence" value="ECO:0007669"/>
    <property type="project" value="UniProtKB-UniRule"/>
</dbReference>